<proteinExistence type="predicted"/>
<dbReference type="PaxDb" id="593117-TGAM_1736"/>
<dbReference type="PATRIC" id="fig|593117.10.peg.1743"/>
<feature type="domain" description="KaiC" evidence="3">
    <location>
        <begin position="6"/>
        <end position="237"/>
    </location>
</feature>
<dbReference type="Pfam" id="PF06745">
    <property type="entry name" value="ATPase"/>
    <property type="match status" value="1"/>
</dbReference>
<dbReference type="STRING" id="593117.TGAM_1736"/>
<keyword evidence="1" id="KW-0547">Nucleotide-binding</keyword>
<dbReference type="PROSITE" id="PS51146">
    <property type="entry name" value="KAIC"/>
    <property type="match status" value="1"/>
</dbReference>
<dbReference type="Proteomes" id="UP000001488">
    <property type="component" value="Chromosome"/>
</dbReference>
<evidence type="ECO:0000256" key="2">
    <source>
        <dbReference type="ARBA" id="ARBA00022840"/>
    </source>
</evidence>
<dbReference type="AlphaFoldDB" id="C5A1G9"/>
<dbReference type="GO" id="GO:0005524">
    <property type="term" value="F:ATP binding"/>
    <property type="evidence" value="ECO:0007669"/>
    <property type="project" value="UniProtKB-KW"/>
</dbReference>
<reference evidence="4 5" key="1">
    <citation type="journal article" date="2007" name="Genome Biol.">
        <title>Genome analysis and genome-wide proteomics of Thermococcus gammatolerans, the most radioresistant organism known amongst the Archaea.</title>
        <authorList>
            <person name="Zivanovic Y."/>
            <person name="Armengaud J."/>
            <person name="Lagorce A."/>
            <person name="Leplat C."/>
            <person name="Guerin P."/>
            <person name="Dutertre M."/>
            <person name="Anthouard V."/>
            <person name="Forterre P."/>
            <person name="Wincker P."/>
            <person name="Confalonieri F."/>
        </authorList>
    </citation>
    <scope>NUCLEOTIDE SEQUENCE [LARGE SCALE GENOMIC DNA]</scope>
    <source>
        <strain evidence="5">DSM 15229 / JCM 11827 / EJ3</strain>
    </source>
</reference>
<dbReference type="PRINTS" id="PR01874">
    <property type="entry name" value="DNAREPAIRADA"/>
</dbReference>
<evidence type="ECO:0000259" key="3">
    <source>
        <dbReference type="PROSITE" id="PS51146"/>
    </source>
</evidence>
<dbReference type="PANTHER" id="PTHR43637:SF1">
    <property type="entry name" value="UPF0273 PROTEIN TM_0370"/>
    <property type="match status" value="1"/>
</dbReference>
<dbReference type="EMBL" id="CP001398">
    <property type="protein sequence ID" value="ACS34238.1"/>
    <property type="molecule type" value="Genomic_DNA"/>
</dbReference>
<dbReference type="SUPFAM" id="SSF52540">
    <property type="entry name" value="P-loop containing nucleoside triphosphate hydrolases"/>
    <property type="match status" value="1"/>
</dbReference>
<evidence type="ECO:0000313" key="5">
    <source>
        <dbReference type="Proteomes" id="UP000001488"/>
    </source>
</evidence>
<organism evidence="4 5">
    <name type="scientific">Thermococcus gammatolerans (strain DSM 15229 / JCM 11827 / EJ3)</name>
    <dbReference type="NCBI Taxonomy" id="593117"/>
    <lineage>
        <taxon>Archaea</taxon>
        <taxon>Methanobacteriati</taxon>
        <taxon>Methanobacteriota</taxon>
        <taxon>Thermococci</taxon>
        <taxon>Thermococcales</taxon>
        <taxon>Thermococcaceae</taxon>
        <taxon>Thermococcus</taxon>
    </lineage>
</organism>
<protein>
    <submittedName>
        <fullName evidence="4">RecA family AAA ATPase</fullName>
    </submittedName>
</protein>
<dbReference type="eggNOG" id="arCOG01171">
    <property type="taxonomic scope" value="Archaea"/>
</dbReference>
<sequence>MIPMVKRVSTGIAGLDEMLGGGLIAGRAYLVEGPPGAGKTILATHFAMAGVDRGENALYVTLEEPADQLKEDMARLGFNVGSGNFKIVDATPVNPERSVVFSESPDIEFGESFERLLNSLSAELRKRDYQRVVIDPITMVKLTVPNELEYRKIFLAFLKTLRRYNVTVLMTAEVEKSDVEKYLVSGVIRLLRVESGDKIVRAIQITKFRGSAFDEVMRPYKITNQGIQVFPEETVFI</sequence>
<dbReference type="InterPro" id="IPR027417">
    <property type="entry name" value="P-loop_NTPase"/>
</dbReference>
<dbReference type="Gene3D" id="3.40.50.300">
    <property type="entry name" value="P-loop containing nucleotide triphosphate hydrolases"/>
    <property type="match status" value="1"/>
</dbReference>
<dbReference type="HOGENOM" id="CLU_023669_2_2_2"/>
<name>C5A1G9_THEGJ</name>
<accession>C5A1G9</accession>
<dbReference type="KEGG" id="tga:TGAM_1736"/>
<evidence type="ECO:0000256" key="1">
    <source>
        <dbReference type="ARBA" id="ARBA00022741"/>
    </source>
</evidence>
<dbReference type="InterPro" id="IPR014774">
    <property type="entry name" value="KaiC-like_dom"/>
</dbReference>
<evidence type="ECO:0000313" key="4">
    <source>
        <dbReference type="EMBL" id="ACS34238.1"/>
    </source>
</evidence>
<dbReference type="PANTHER" id="PTHR43637">
    <property type="entry name" value="UPF0273 PROTEIN TM_0370"/>
    <property type="match status" value="1"/>
</dbReference>
<keyword evidence="2" id="KW-0067">ATP-binding</keyword>
<dbReference type="InterPro" id="IPR010624">
    <property type="entry name" value="KaiC_dom"/>
</dbReference>
<keyword evidence="5" id="KW-1185">Reference proteome</keyword>
<gene>
    <name evidence="4" type="ordered locus">TGAM_1736</name>
</gene>